<evidence type="ECO:0000256" key="1">
    <source>
        <dbReference type="SAM" id="MobiDB-lite"/>
    </source>
</evidence>
<protein>
    <submittedName>
        <fullName evidence="2">Uncharacterized protein</fullName>
    </submittedName>
</protein>
<organism evidence="2 3">
    <name type="scientific">Austropuccinia psidii MF-1</name>
    <dbReference type="NCBI Taxonomy" id="1389203"/>
    <lineage>
        <taxon>Eukaryota</taxon>
        <taxon>Fungi</taxon>
        <taxon>Dikarya</taxon>
        <taxon>Basidiomycota</taxon>
        <taxon>Pucciniomycotina</taxon>
        <taxon>Pucciniomycetes</taxon>
        <taxon>Pucciniales</taxon>
        <taxon>Sphaerophragmiaceae</taxon>
        <taxon>Austropuccinia</taxon>
    </lineage>
</organism>
<evidence type="ECO:0000313" key="3">
    <source>
        <dbReference type="Proteomes" id="UP000765509"/>
    </source>
</evidence>
<reference evidence="2" key="1">
    <citation type="submission" date="2021-03" db="EMBL/GenBank/DDBJ databases">
        <title>Draft genome sequence of rust myrtle Austropuccinia psidii MF-1, a brazilian biotype.</title>
        <authorList>
            <person name="Quecine M.C."/>
            <person name="Pachon D.M.R."/>
            <person name="Bonatelli M.L."/>
            <person name="Correr F.H."/>
            <person name="Franceschini L.M."/>
            <person name="Leite T.F."/>
            <person name="Margarido G.R.A."/>
            <person name="Almeida C.A."/>
            <person name="Ferrarezi J.A."/>
            <person name="Labate C.A."/>
        </authorList>
    </citation>
    <scope>NUCLEOTIDE SEQUENCE</scope>
    <source>
        <strain evidence="2">MF-1</strain>
    </source>
</reference>
<dbReference type="EMBL" id="AVOT02022806">
    <property type="protein sequence ID" value="MBW0512448.1"/>
    <property type="molecule type" value="Genomic_DNA"/>
</dbReference>
<comment type="caution">
    <text evidence="2">The sequence shown here is derived from an EMBL/GenBank/DDBJ whole genome shotgun (WGS) entry which is preliminary data.</text>
</comment>
<dbReference type="Proteomes" id="UP000765509">
    <property type="component" value="Unassembled WGS sequence"/>
</dbReference>
<feature type="region of interest" description="Disordered" evidence="1">
    <location>
        <begin position="70"/>
        <end position="102"/>
    </location>
</feature>
<dbReference type="AlphaFoldDB" id="A0A9Q3E247"/>
<gene>
    <name evidence="2" type="ORF">O181_052163</name>
</gene>
<accession>A0A9Q3E247</accession>
<feature type="compositionally biased region" description="Low complexity" evidence="1">
    <location>
        <begin position="70"/>
        <end position="84"/>
    </location>
</feature>
<proteinExistence type="predicted"/>
<keyword evidence="3" id="KW-1185">Reference proteome</keyword>
<sequence>MASSKPRKSNSGSFHDSDSESSIKYVQTQSPMSPSIQLTTPIASSMNLSDLKIDVGNLMAQTSRTWSVPNISITPLPPNTTNTTMHVSEGPRSTPEISSKANPQSNFPCDFLLHPGQNPVMSQESFGLSEQPTLNIPSGYQVHVANEKWVDGGDEKDNWKMLLAVVCQRQIQD</sequence>
<evidence type="ECO:0000313" key="2">
    <source>
        <dbReference type="EMBL" id="MBW0512448.1"/>
    </source>
</evidence>
<feature type="compositionally biased region" description="Polar residues" evidence="1">
    <location>
        <begin position="24"/>
        <end position="34"/>
    </location>
</feature>
<name>A0A9Q3E247_9BASI</name>
<feature type="region of interest" description="Disordered" evidence="1">
    <location>
        <begin position="1"/>
        <end position="34"/>
    </location>
</feature>